<comment type="subcellular location">
    <subcellularLocation>
        <location evidence="1">Cell membrane</location>
        <topology evidence="1">Multi-pass membrane protein</topology>
    </subcellularLocation>
</comment>
<organism evidence="8">
    <name type="scientific">Desulfobacca acetoxidans</name>
    <dbReference type="NCBI Taxonomy" id="60893"/>
    <lineage>
        <taxon>Bacteria</taxon>
        <taxon>Pseudomonadati</taxon>
        <taxon>Thermodesulfobacteriota</taxon>
        <taxon>Desulfobaccia</taxon>
        <taxon>Desulfobaccales</taxon>
        <taxon>Desulfobaccaceae</taxon>
        <taxon>Desulfobacca</taxon>
    </lineage>
</organism>
<dbReference type="PANTHER" id="PTHR23517">
    <property type="entry name" value="RESISTANCE PROTEIN MDTM, PUTATIVE-RELATED-RELATED"/>
    <property type="match status" value="1"/>
</dbReference>
<feature type="transmembrane region" description="Helical" evidence="7">
    <location>
        <begin position="87"/>
        <end position="104"/>
    </location>
</feature>
<comment type="caution">
    <text evidence="8">The sequence shown here is derived from an EMBL/GenBank/DDBJ whole genome shotgun (WGS) entry which is preliminary data.</text>
</comment>
<feature type="transmembrane region" description="Helical" evidence="7">
    <location>
        <begin position="7"/>
        <end position="26"/>
    </location>
</feature>
<evidence type="ECO:0000256" key="5">
    <source>
        <dbReference type="ARBA" id="ARBA00022989"/>
    </source>
</evidence>
<dbReference type="GO" id="GO:0005886">
    <property type="term" value="C:plasma membrane"/>
    <property type="evidence" value="ECO:0007669"/>
    <property type="project" value="UniProtKB-SubCell"/>
</dbReference>
<evidence type="ECO:0000313" key="8">
    <source>
        <dbReference type="EMBL" id="HHS29478.1"/>
    </source>
</evidence>
<dbReference type="InterPro" id="IPR011701">
    <property type="entry name" value="MFS"/>
</dbReference>
<keyword evidence="4 7" id="KW-0812">Transmembrane</keyword>
<feature type="transmembrane region" description="Helical" evidence="7">
    <location>
        <begin position="319"/>
        <end position="339"/>
    </location>
</feature>
<keyword evidence="6 7" id="KW-0472">Membrane</keyword>
<dbReference type="GO" id="GO:0022857">
    <property type="term" value="F:transmembrane transporter activity"/>
    <property type="evidence" value="ECO:0007669"/>
    <property type="project" value="InterPro"/>
</dbReference>
<evidence type="ECO:0000256" key="2">
    <source>
        <dbReference type="ARBA" id="ARBA00022448"/>
    </source>
</evidence>
<keyword evidence="5 7" id="KW-1133">Transmembrane helix</keyword>
<evidence type="ECO:0000256" key="7">
    <source>
        <dbReference type="SAM" id="Phobius"/>
    </source>
</evidence>
<reference evidence="8" key="1">
    <citation type="journal article" date="2020" name="mSystems">
        <title>Genome- and Community-Level Interaction Insights into Carbon Utilization and Element Cycling Functions of Hydrothermarchaeota in Hydrothermal Sediment.</title>
        <authorList>
            <person name="Zhou Z."/>
            <person name="Liu Y."/>
            <person name="Xu W."/>
            <person name="Pan J."/>
            <person name="Luo Z.H."/>
            <person name="Li M."/>
        </authorList>
    </citation>
    <scope>NUCLEOTIDE SEQUENCE [LARGE SCALE GENOMIC DNA]</scope>
    <source>
        <strain evidence="8">SpSt-767</strain>
    </source>
</reference>
<feature type="transmembrane region" description="Helical" evidence="7">
    <location>
        <begin position="125"/>
        <end position="150"/>
    </location>
</feature>
<dbReference type="Gene3D" id="1.20.1250.20">
    <property type="entry name" value="MFS general substrate transporter like domains"/>
    <property type="match status" value="2"/>
</dbReference>
<keyword evidence="2" id="KW-0813">Transport</keyword>
<accession>A0A7V6A3R8</accession>
<evidence type="ECO:0000256" key="3">
    <source>
        <dbReference type="ARBA" id="ARBA00022475"/>
    </source>
</evidence>
<sequence length="381" mass="41236">MLLSFLISIHAVVISALYFFLPIYLAGTLSFSGAEIGLLYGILGLNSLLAAFPVGVVGDRYPARILTRLGLVSTAANLWALAYANRFWPFFLLFFGFGLSLQLYRQSLDIMLFKEGDLRSNSRRFGVYNAWRMGGMAAGILLGGVSLYFLDYPTTFQLLAGLLLLVLALCRQLPLTRGQATPLLQYGRDFLSGPVRFFVTWLFLFTMHWGAEGTSLGLFLKKDLGLSSLGVGLYLCGEFTVVAAAAYLYGRCGAGRLNPFALLALALATSGLGQVCMTYPNLAWSFAWRLVHGFGDGLIAMITYTTIAHLFHVDRIGGNAGLISLATTLGVLAGSLLYGPMGASWGYAIPLILSGLTSLALIPLAYVGLKRQPAVSWTTDR</sequence>
<evidence type="ECO:0000256" key="4">
    <source>
        <dbReference type="ARBA" id="ARBA00022692"/>
    </source>
</evidence>
<feature type="transmembrane region" description="Helical" evidence="7">
    <location>
        <begin position="195"/>
        <end position="211"/>
    </location>
</feature>
<protein>
    <submittedName>
        <fullName evidence="8">MFS transporter</fullName>
    </submittedName>
</protein>
<dbReference type="PANTHER" id="PTHR23517:SF3">
    <property type="entry name" value="INTEGRAL MEMBRANE TRANSPORT PROTEIN"/>
    <property type="match status" value="1"/>
</dbReference>
<dbReference type="InterPro" id="IPR050171">
    <property type="entry name" value="MFS_Transporters"/>
</dbReference>
<gene>
    <name evidence="8" type="ORF">ENV52_07250</name>
</gene>
<evidence type="ECO:0000256" key="6">
    <source>
        <dbReference type="ARBA" id="ARBA00023136"/>
    </source>
</evidence>
<dbReference type="EMBL" id="DTGR01000119">
    <property type="protein sequence ID" value="HHS29478.1"/>
    <property type="molecule type" value="Genomic_DNA"/>
</dbReference>
<dbReference type="SUPFAM" id="SSF103473">
    <property type="entry name" value="MFS general substrate transporter"/>
    <property type="match status" value="1"/>
</dbReference>
<feature type="transmembrane region" description="Helical" evidence="7">
    <location>
        <begin position="156"/>
        <end position="174"/>
    </location>
</feature>
<name>A0A7V6A3R8_9BACT</name>
<feature type="transmembrane region" description="Helical" evidence="7">
    <location>
        <begin position="286"/>
        <end position="307"/>
    </location>
</feature>
<feature type="transmembrane region" description="Helical" evidence="7">
    <location>
        <begin position="231"/>
        <end position="249"/>
    </location>
</feature>
<feature type="transmembrane region" description="Helical" evidence="7">
    <location>
        <begin position="65"/>
        <end position="81"/>
    </location>
</feature>
<dbReference type="AlphaFoldDB" id="A0A7V6A3R8"/>
<feature type="transmembrane region" description="Helical" evidence="7">
    <location>
        <begin position="261"/>
        <end position="280"/>
    </location>
</feature>
<proteinExistence type="predicted"/>
<feature type="transmembrane region" description="Helical" evidence="7">
    <location>
        <begin position="38"/>
        <end position="58"/>
    </location>
</feature>
<feature type="transmembrane region" description="Helical" evidence="7">
    <location>
        <begin position="345"/>
        <end position="369"/>
    </location>
</feature>
<evidence type="ECO:0000256" key="1">
    <source>
        <dbReference type="ARBA" id="ARBA00004651"/>
    </source>
</evidence>
<dbReference type="InterPro" id="IPR036259">
    <property type="entry name" value="MFS_trans_sf"/>
</dbReference>
<dbReference type="Pfam" id="PF07690">
    <property type="entry name" value="MFS_1"/>
    <property type="match status" value="1"/>
</dbReference>
<keyword evidence="3" id="KW-1003">Cell membrane</keyword>